<gene>
    <name evidence="1" type="ORF">BKM31_01630</name>
</gene>
<dbReference type="OrthoDB" id="3255134at2"/>
<sequence length="189" mass="21797">MILPFSAYVDESMVLARSVYLMAAVLVAPHQADHYRAELRGLLLHRQLRLHWHDENDKRRTQLIEAVAGLQPTGIIILGTGLDPKRQERARRKCMECLLWELGDHHVVDVLFERRDSLLDGRDRKLIVALQGRHAMPPRLRLSWSDPVLEPLLWLPDIIAGAKVLAERGDPRFWSQLEAGMLVREQEIQ</sequence>
<dbReference type="AlphaFoldDB" id="A0A1U9ZR22"/>
<organism evidence="1 2">
    <name type="scientific">[Actinomadura] parvosata subsp. kistnae</name>
    <dbReference type="NCBI Taxonomy" id="1909395"/>
    <lineage>
        <taxon>Bacteria</taxon>
        <taxon>Bacillati</taxon>
        <taxon>Actinomycetota</taxon>
        <taxon>Actinomycetes</taxon>
        <taxon>Streptosporangiales</taxon>
        <taxon>Streptosporangiaceae</taxon>
        <taxon>Nonomuraea</taxon>
    </lineage>
</organism>
<protein>
    <recommendedName>
        <fullName evidence="3">DUF3800 domain-containing protein</fullName>
    </recommendedName>
</protein>
<dbReference type="Proteomes" id="UP000190797">
    <property type="component" value="Chromosome"/>
</dbReference>
<dbReference type="EMBL" id="CP017717">
    <property type="protein sequence ID" value="AQZ60386.1"/>
    <property type="molecule type" value="Genomic_DNA"/>
</dbReference>
<evidence type="ECO:0008006" key="3">
    <source>
        <dbReference type="Google" id="ProtNLM"/>
    </source>
</evidence>
<accession>A0A1U9ZR22</accession>
<dbReference type="RefSeq" id="WP_080036440.1">
    <property type="nucleotide sequence ID" value="NZ_CP017717.1"/>
</dbReference>
<evidence type="ECO:0000313" key="1">
    <source>
        <dbReference type="EMBL" id="AQZ60386.1"/>
    </source>
</evidence>
<dbReference type="KEGG" id="noa:BKM31_01630"/>
<keyword evidence="2" id="KW-1185">Reference proteome</keyword>
<evidence type="ECO:0000313" key="2">
    <source>
        <dbReference type="Proteomes" id="UP000190797"/>
    </source>
</evidence>
<name>A0A1U9ZR22_9ACTN</name>
<reference evidence="2" key="1">
    <citation type="journal article" date="2017" name="Med. Chem. Commun.">
        <title>Nonomuraea sp. ATCC 55076 harbours the largest actinomycete chromosome to date and the kistamicin biosynthetic gene cluster.</title>
        <authorList>
            <person name="Nazari B."/>
            <person name="Forneris C.C."/>
            <person name="Gibson M.I."/>
            <person name="Moon K."/>
            <person name="Schramma K.R."/>
            <person name="Seyedsayamdost M.R."/>
        </authorList>
    </citation>
    <scope>NUCLEOTIDE SEQUENCE [LARGE SCALE GENOMIC DNA]</scope>
    <source>
        <strain evidence="2">ATCC 55076</strain>
    </source>
</reference>
<proteinExistence type="predicted"/>
<dbReference type="STRING" id="1909395.BKM31_01630"/>